<comment type="function">
    <text evidence="5 6">Structural component of flagellum, the bacterial motility apparatus. Part of the rod structure of flagellar basal body.</text>
</comment>
<dbReference type="InterPro" id="IPR019776">
    <property type="entry name" value="Flagellar_basal_body_rod_CS"/>
</dbReference>
<reference evidence="8 9" key="1">
    <citation type="journal article" date="2013" name="BMC Genomics">
        <title>Comparative analysis of genome sequences from four strains of the Buchnera aphidicola Mp endosymbion of the green peach aphid, Myzus persicae.</title>
        <authorList>
            <person name="Jiang Z."/>
            <person name="Jones D.H."/>
            <person name="Khuri S."/>
            <person name="Tsinoremas N.F."/>
            <person name="Wyss T."/>
            <person name="Jander G."/>
            <person name="Wilson A.C."/>
        </authorList>
    </citation>
    <scope>NUCLEOTIDE SEQUENCE [LARGE SCALE GENOMIC DNA]</scope>
    <source>
        <strain evidence="9">str. USDA (Myzus persicae)</strain>
    </source>
</reference>
<gene>
    <name evidence="8" type="primary">flgb</name>
    <name evidence="8" type="ORF">BUMPUSDA_CDS00259</name>
</gene>
<evidence type="ECO:0000256" key="2">
    <source>
        <dbReference type="ARBA" id="ARBA00009677"/>
    </source>
</evidence>
<evidence type="ECO:0000256" key="3">
    <source>
        <dbReference type="ARBA" id="ARBA00014376"/>
    </source>
</evidence>
<dbReference type="InterPro" id="IPR006300">
    <property type="entry name" value="FlgB"/>
</dbReference>
<evidence type="ECO:0000256" key="1">
    <source>
        <dbReference type="ARBA" id="ARBA00004117"/>
    </source>
</evidence>
<evidence type="ECO:0000259" key="7">
    <source>
        <dbReference type="Pfam" id="PF00460"/>
    </source>
</evidence>
<keyword evidence="4 6" id="KW-0975">Bacterial flagellum</keyword>
<dbReference type="PIRSF" id="PIRSF002889">
    <property type="entry name" value="Rod_FlgB"/>
    <property type="match status" value="1"/>
</dbReference>
<evidence type="ECO:0000256" key="5">
    <source>
        <dbReference type="ARBA" id="ARBA00024934"/>
    </source>
</evidence>
<accession>W0P3V6</accession>
<sequence>MFNQINQVFDFNQKALNIYVKRQEILASNIANADTPGYKAVDINFKDELNKTLNKKDTKIILKKTSPNHLNGKNNHISLLKIIPVISNNIKPDGNTVNMDRERIEFVNNSLKYVSTLAFIKNEIKNIIHVLQG</sequence>
<comment type="similarity">
    <text evidence="2 6">Belongs to the flagella basal body rod proteins family.</text>
</comment>
<feature type="domain" description="Flagellar basal body rod protein N-terminal" evidence="7">
    <location>
        <begin position="15"/>
        <end position="39"/>
    </location>
</feature>
<dbReference type="HOGENOM" id="CLU_125463_1_0_6"/>
<proteinExistence type="inferred from homology"/>
<comment type="subunit">
    <text evidence="6">The basal body constitutes a major portion of the flagellar organelle and consists of a number of rings mounted on a central rod.</text>
</comment>
<evidence type="ECO:0000313" key="9">
    <source>
        <dbReference type="Proteomes" id="UP000019087"/>
    </source>
</evidence>
<evidence type="ECO:0000313" key="8">
    <source>
        <dbReference type="EMBL" id="AHG60050.1"/>
    </source>
</evidence>
<dbReference type="AlphaFoldDB" id="W0P3V6"/>
<dbReference type="InterPro" id="IPR001444">
    <property type="entry name" value="Flag_bb_rod_N"/>
</dbReference>
<evidence type="ECO:0000256" key="6">
    <source>
        <dbReference type="PIRNR" id="PIRNR002889"/>
    </source>
</evidence>
<dbReference type="PATRIC" id="fig|1009856.3.peg.329"/>
<comment type="subcellular location">
    <subcellularLocation>
        <location evidence="1 6">Bacterial flagellum basal body</location>
    </subcellularLocation>
</comment>
<dbReference type="PROSITE" id="PS00588">
    <property type="entry name" value="FLAGELLA_BB_ROD"/>
    <property type="match status" value="1"/>
</dbReference>
<protein>
    <recommendedName>
        <fullName evidence="3 6">Flagellar basal body rod protein FlgB</fullName>
    </recommendedName>
</protein>
<dbReference type="PANTHER" id="PTHR30435:SF12">
    <property type="entry name" value="FLAGELLAR BASAL BODY ROD PROTEIN FLGB"/>
    <property type="match status" value="1"/>
</dbReference>
<name>W0P3V6_BUCMP</name>
<dbReference type="EMBL" id="CP002697">
    <property type="protein sequence ID" value="AHG60050.1"/>
    <property type="molecule type" value="Genomic_DNA"/>
</dbReference>
<evidence type="ECO:0000256" key="4">
    <source>
        <dbReference type="ARBA" id="ARBA00023143"/>
    </source>
</evidence>
<dbReference type="GO" id="GO:0030694">
    <property type="term" value="C:bacterial-type flagellum basal body, rod"/>
    <property type="evidence" value="ECO:0007669"/>
    <property type="project" value="InterPro"/>
</dbReference>
<organism evidence="8 9">
    <name type="scientific">Buchnera aphidicola str. USDA</name>
    <name type="common">Myzus persicae</name>
    <dbReference type="NCBI Taxonomy" id="1009856"/>
    <lineage>
        <taxon>Bacteria</taxon>
        <taxon>Pseudomonadati</taxon>
        <taxon>Pseudomonadota</taxon>
        <taxon>Gammaproteobacteria</taxon>
        <taxon>Enterobacterales</taxon>
        <taxon>Erwiniaceae</taxon>
        <taxon>Buchnera</taxon>
    </lineage>
</organism>
<dbReference type="KEGG" id="bapu:BUMPUSDA_CDS00259"/>
<dbReference type="Pfam" id="PF00460">
    <property type="entry name" value="Flg_bb_rod"/>
    <property type="match status" value="1"/>
</dbReference>
<dbReference type="PANTHER" id="PTHR30435">
    <property type="entry name" value="FLAGELLAR PROTEIN"/>
    <property type="match status" value="1"/>
</dbReference>
<dbReference type="GO" id="GO:0071973">
    <property type="term" value="P:bacterial-type flagellum-dependent cell motility"/>
    <property type="evidence" value="ECO:0007669"/>
    <property type="project" value="InterPro"/>
</dbReference>
<dbReference type="RefSeq" id="WP_025368970.1">
    <property type="nucleotide sequence ID" value="NZ_CP002697.1"/>
</dbReference>
<dbReference type="NCBIfam" id="TIGR01396">
    <property type="entry name" value="FlgB"/>
    <property type="match status" value="1"/>
</dbReference>
<dbReference type="Proteomes" id="UP000019087">
    <property type="component" value="Chromosome"/>
</dbReference>